<keyword evidence="12" id="KW-0808">Transferase</keyword>
<dbReference type="Gene3D" id="3.30.420.40">
    <property type="match status" value="1"/>
</dbReference>
<evidence type="ECO:0000256" key="7">
    <source>
        <dbReference type="ARBA" id="ARBA00048220"/>
    </source>
</evidence>
<evidence type="ECO:0000256" key="2">
    <source>
        <dbReference type="ARBA" id="ARBA00008097"/>
    </source>
</evidence>
<dbReference type="PROSITE" id="PS51160">
    <property type="entry name" value="ACYLPHOSPHATASE_3"/>
    <property type="match status" value="1"/>
</dbReference>
<feature type="domain" description="YrdC-like" evidence="11">
    <location>
        <begin position="194"/>
        <end position="385"/>
    </location>
</feature>
<evidence type="ECO:0000256" key="3">
    <source>
        <dbReference type="ARBA" id="ARBA00022598"/>
    </source>
</evidence>
<keyword evidence="13" id="KW-1185">Reference proteome</keyword>
<dbReference type="InterPro" id="IPR017945">
    <property type="entry name" value="DHBP_synth_RibB-like_a/b_dom"/>
</dbReference>
<sequence>MRAAVVPAKETATRLRLRLRGAVQGVGMRPFVHGLALRFHLSGFVRNDAEGVLIEVEGFTRDFVSALRAELPPLARLDSCECEEIAPRGDAGFQIETTRRGKAQTRIPADAATCEKCLDDLFDPSSRFHLYPFVNCTHCGPRYTLTRALPYDRAQTSMARFPMCADCAQDYADPTNRRFHAEPIACPTCGPRLTHAPQEIVAALRAGAIVALKGIGGFHLLCDAHNAETVAELRRRKGREAKPFALMLANEASLALFGAPTPEEAALLRAPAHPVVLVESRKNLPEVLAPGMSRIGVMLAYAPVHHLLFHAAGAERDAPCDFALVATSANPGGEPLVTGNDEARRKLEKIADLIVTHDRDIVVRADDSVMQIVDGAPAFLRRARGFVPEPIDLGGDGPCVLACGGHLKATLTLTRGREAFVCQHIGDLSDAETFRFYEESAAHLLRLLDVQPEVVACDLHPDYLSTRFAENFGLPVLRLQHHAAHVAAIAAEHGETEIFGAALDGTGLGDDGAIWGGEVLRLDGRGGFLREGALAPLPLWGGDRAAREPWRMGLAAFAALGRLDEAAGFFSAVPQAAQVAKMLGARHPQTSSLGRLFDAAAALLGFPQKQEFEGQAAMRLEALVREPKALPGGYVWRDQKLDFTPLLAHLIDARPDPRKGAELLHGTLIAGLAEALCALAQVGEEIALGGGCMMNRILSEGLAQRLRENNHAPLLARKLPPNDGGLSLGQAALARAALKNELEGEKKCVSQSPSR</sequence>
<evidence type="ECO:0000259" key="10">
    <source>
        <dbReference type="PROSITE" id="PS51160"/>
    </source>
</evidence>
<feature type="domain" description="Acylphosphatase-like" evidence="10">
    <location>
        <begin position="14"/>
        <end position="97"/>
    </location>
</feature>
<evidence type="ECO:0000256" key="4">
    <source>
        <dbReference type="ARBA" id="ARBA00022723"/>
    </source>
</evidence>
<protein>
    <recommendedName>
        <fullName evidence="8">Carbamoyltransferase HypF</fullName>
        <ecNumber evidence="8">6.2.-.-</ecNumber>
    </recommendedName>
</protein>
<evidence type="ECO:0000256" key="5">
    <source>
        <dbReference type="ARBA" id="ARBA00022771"/>
    </source>
</evidence>
<dbReference type="GO" id="GO:0016874">
    <property type="term" value="F:ligase activity"/>
    <property type="evidence" value="ECO:0007669"/>
    <property type="project" value="UniProtKB-UniRule"/>
</dbReference>
<dbReference type="Pfam" id="PF00708">
    <property type="entry name" value="Acylphosphatase"/>
    <property type="match status" value="1"/>
</dbReference>
<dbReference type="SUPFAM" id="SSF55821">
    <property type="entry name" value="YrdC/RibB"/>
    <property type="match status" value="1"/>
</dbReference>
<dbReference type="Pfam" id="PF22521">
    <property type="entry name" value="HypF_C_2"/>
    <property type="match status" value="1"/>
</dbReference>
<dbReference type="Pfam" id="PF17788">
    <property type="entry name" value="HypF_C"/>
    <property type="match status" value="1"/>
</dbReference>
<comment type="similarity">
    <text evidence="2 8">Belongs to the carbamoyltransferase HypF family.</text>
</comment>
<dbReference type="InterPro" id="IPR051060">
    <property type="entry name" value="Carbamoyltrans_HypF-like"/>
</dbReference>
<dbReference type="GO" id="GO:0003998">
    <property type="term" value="F:acylphosphatase activity"/>
    <property type="evidence" value="ECO:0007669"/>
    <property type="project" value="UniProtKB-EC"/>
</dbReference>
<dbReference type="Gene3D" id="3.30.420.360">
    <property type="match status" value="1"/>
</dbReference>
<dbReference type="PANTHER" id="PTHR42959">
    <property type="entry name" value="CARBAMOYLTRANSFERASE"/>
    <property type="match status" value="1"/>
</dbReference>
<dbReference type="OrthoDB" id="9808093at2"/>
<dbReference type="AlphaFoldDB" id="A0A212RX79"/>
<dbReference type="GO" id="GO:0016743">
    <property type="term" value="F:carboxyl- or carbamoyltransferase activity"/>
    <property type="evidence" value="ECO:0007669"/>
    <property type="project" value="UniProtKB-UniRule"/>
</dbReference>
<dbReference type="InterPro" id="IPR004421">
    <property type="entry name" value="Carbamoyltransferase_HypF"/>
</dbReference>
<gene>
    <name evidence="12" type="ORF">SAMN06265338_108113</name>
</gene>
<dbReference type="RefSeq" id="WP_088521543.1">
    <property type="nucleotide sequence ID" value="NZ_FYDG01000008.1"/>
</dbReference>
<dbReference type="GO" id="GO:0003725">
    <property type="term" value="F:double-stranded RNA binding"/>
    <property type="evidence" value="ECO:0007669"/>
    <property type="project" value="InterPro"/>
</dbReference>
<dbReference type="PROSITE" id="PS51163">
    <property type="entry name" value="YRDC"/>
    <property type="match status" value="1"/>
</dbReference>
<comment type="pathway">
    <text evidence="1 8">Protein modification; [NiFe] hydrogenase maturation.</text>
</comment>
<accession>A0A212RX79</accession>
<comment type="catalytic activity">
    <reaction evidence="9">
        <text>an acyl phosphate + H2O = a carboxylate + phosphate + H(+)</text>
        <dbReference type="Rhea" id="RHEA:14965"/>
        <dbReference type="ChEBI" id="CHEBI:15377"/>
        <dbReference type="ChEBI" id="CHEBI:15378"/>
        <dbReference type="ChEBI" id="CHEBI:29067"/>
        <dbReference type="ChEBI" id="CHEBI:43474"/>
        <dbReference type="ChEBI" id="CHEBI:59918"/>
        <dbReference type="EC" id="3.6.1.7"/>
    </reaction>
</comment>
<reference evidence="13" key="1">
    <citation type="submission" date="2017-06" db="EMBL/GenBank/DDBJ databases">
        <authorList>
            <person name="Varghese N."/>
            <person name="Submissions S."/>
        </authorList>
    </citation>
    <scope>NUCLEOTIDE SEQUENCE [LARGE SCALE GENOMIC DNA]</scope>
    <source>
        <strain evidence="13">DSM 137</strain>
    </source>
</reference>
<dbReference type="Proteomes" id="UP000198418">
    <property type="component" value="Unassembled WGS sequence"/>
</dbReference>
<evidence type="ECO:0000256" key="8">
    <source>
        <dbReference type="PIRNR" id="PIRNR006256"/>
    </source>
</evidence>
<evidence type="ECO:0000256" key="9">
    <source>
        <dbReference type="PROSITE-ProRule" id="PRU00520"/>
    </source>
</evidence>
<comment type="catalytic activity">
    <reaction evidence="7 8">
        <text>C-terminal L-cysteinyl-[HypE protein] + carbamoyl phosphate + ATP + H2O = C-terminal S-carboxamide-L-cysteinyl-[HypE protein] + AMP + phosphate + diphosphate + H(+)</text>
        <dbReference type="Rhea" id="RHEA:55636"/>
        <dbReference type="Rhea" id="RHEA-COMP:14247"/>
        <dbReference type="Rhea" id="RHEA-COMP:14392"/>
        <dbReference type="ChEBI" id="CHEBI:15377"/>
        <dbReference type="ChEBI" id="CHEBI:15378"/>
        <dbReference type="ChEBI" id="CHEBI:30616"/>
        <dbReference type="ChEBI" id="CHEBI:33019"/>
        <dbReference type="ChEBI" id="CHEBI:43474"/>
        <dbReference type="ChEBI" id="CHEBI:58228"/>
        <dbReference type="ChEBI" id="CHEBI:76913"/>
        <dbReference type="ChEBI" id="CHEBI:139126"/>
        <dbReference type="ChEBI" id="CHEBI:456215"/>
    </reaction>
</comment>
<keyword evidence="9" id="KW-0378">Hydrolase</keyword>
<dbReference type="InterPro" id="IPR041440">
    <property type="entry name" value="HypF_C"/>
</dbReference>
<dbReference type="InterPro" id="IPR011125">
    <property type="entry name" value="Znf_HypF"/>
</dbReference>
<dbReference type="Pfam" id="PF01300">
    <property type="entry name" value="Sua5_yciO_yrdC"/>
    <property type="match status" value="1"/>
</dbReference>
<dbReference type="InterPro" id="IPR001792">
    <property type="entry name" value="Acylphosphatase-like_dom"/>
</dbReference>
<evidence type="ECO:0000256" key="6">
    <source>
        <dbReference type="ARBA" id="ARBA00022833"/>
    </source>
</evidence>
<dbReference type="PROSITE" id="PS00150">
    <property type="entry name" value="ACYLPHOSPHATASE_1"/>
    <property type="match status" value="1"/>
</dbReference>
<dbReference type="PANTHER" id="PTHR42959:SF1">
    <property type="entry name" value="CARBAMOYLTRANSFERASE HYPF"/>
    <property type="match status" value="1"/>
</dbReference>
<evidence type="ECO:0000259" key="11">
    <source>
        <dbReference type="PROSITE" id="PS51163"/>
    </source>
</evidence>
<dbReference type="UniPathway" id="UPA00335"/>
<evidence type="ECO:0000313" key="12">
    <source>
        <dbReference type="EMBL" id="SNB77318.1"/>
    </source>
</evidence>
<proteinExistence type="inferred from homology"/>
<dbReference type="InterPro" id="IPR006070">
    <property type="entry name" value="Sua5-like_dom"/>
</dbReference>
<keyword evidence="3" id="KW-0436">Ligase</keyword>
<dbReference type="GO" id="GO:0051604">
    <property type="term" value="P:protein maturation"/>
    <property type="evidence" value="ECO:0007669"/>
    <property type="project" value="TreeGrafter"/>
</dbReference>
<dbReference type="InterPro" id="IPR017968">
    <property type="entry name" value="Acylphosphatase_CS"/>
</dbReference>
<dbReference type="Pfam" id="PF07503">
    <property type="entry name" value="zf-HYPF"/>
    <property type="match status" value="2"/>
</dbReference>
<dbReference type="InterPro" id="IPR055128">
    <property type="entry name" value="HypF_C_2"/>
</dbReference>
<dbReference type="InterPro" id="IPR036046">
    <property type="entry name" value="Acylphosphatase-like_dom_sf"/>
</dbReference>
<keyword evidence="5" id="KW-0863">Zinc-finger</keyword>
<dbReference type="GO" id="GO:0008270">
    <property type="term" value="F:zinc ion binding"/>
    <property type="evidence" value="ECO:0007669"/>
    <property type="project" value="UniProtKB-KW"/>
</dbReference>
<dbReference type="EMBL" id="FYDG01000008">
    <property type="protein sequence ID" value="SNB77318.1"/>
    <property type="molecule type" value="Genomic_DNA"/>
</dbReference>
<feature type="active site" evidence="9">
    <location>
        <position position="47"/>
    </location>
</feature>
<organism evidence="12 13">
    <name type="scientific">Rhodoblastus acidophilus</name>
    <name type="common">Rhodopseudomonas acidophila</name>
    <dbReference type="NCBI Taxonomy" id="1074"/>
    <lineage>
        <taxon>Bacteria</taxon>
        <taxon>Pseudomonadati</taxon>
        <taxon>Pseudomonadota</taxon>
        <taxon>Alphaproteobacteria</taxon>
        <taxon>Hyphomicrobiales</taxon>
        <taxon>Rhodoblastaceae</taxon>
        <taxon>Rhodoblastus</taxon>
    </lineage>
</organism>
<comment type="function">
    <text evidence="8">Involved in the maturation of [NiFe] hydrogenases. Along with HypE, it catalyzes the synthesis of the CN ligands of the active site iron of [NiFe]-hydrogenases. HypF functions as a carbamoyl transferase using carbamoylphosphate as a substrate and transferring the carboxamido moiety in an ATP-dependent reaction to the thiolate of the C-terminal cysteine of HypE yielding a protein-S-carboxamide.</text>
</comment>
<dbReference type="SUPFAM" id="SSF54975">
    <property type="entry name" value="Acylphosphatase/BLUF domain-like"/>
    <property type="match status" value="1"/>
</dbReference>
<evidence type="ECO:0000256" key="1">
    <source>
        <dbReference type="ARBA" id="ARBA00004711"/>
    </source>
</evidence>
<dbReference type="PIRSF" id="PIRSF006256">
    <property type="entry name" value="CMPcnvr_hdrg_mat"/>
    <property type="match status" value="1"/>
</dbReference>
<dbReference type="NCBIfam" id="TIGR00143">
    <property type="entry name" value="hypF"/>
    <property type="match status" value="1"/>
</dbReference>
<evidence type="ECO:0000313" key="13">
    <source>
        <dbReference type="Proteomes" id="UP000198418"/>
    </source>
</evidence>
<keyword evidence="6" id="KW-0862">Zinc</keyword>
<feature type="active site" evidence="9">
    <location>
        <position position="29"/>
    </location>
</feature>
<dbReference type="Gene3D" id="3.90.870.50">
    <property type="match status" value="1"/>
</dbReference>
<dbReference type="EC" id="6.2.-.-" evidence="8"/>
<keyword evidence="4" id="KW-0479">Metal-binding</keyword>
<dbReference type="Gene3D" id="3.30.110.120">
    <property type="match status" value="1"/>
</dbReference>
<name>A0A212RX79_RHOAC</name>